<dbReference type="Gramene" id="rna19633">
    <property type="protein sequence ID" value="RHN70993.1"/>
    <property type="gene ID" value="gene19633"/>
</dbReference>
<dbReference type="STRING" id="3880.A0A072V2Q5"/>
<dbReference type="PANTHER" id="PTHR33057:SF90">
    <property type="entry name" value="TRANSCRIPTION REPRESSOR OFP7"/>
    <property type="match status" value="1"/>
</dbReference>
<feature type="compositionally biased region" description="Basic and acidic residues" evidence="7">
    <location>
        <begin position="164"/>
        <end position="184"/>
    </location>
</feature>
<organism evidence="9 12">
    <name type="scientific">Medicago truncatula</name>
    <name type="common">Barrel medic</name>
    <name type="synonym">Medicago tribuloides</name>
    <dbReference type="NCBI Taxonomy" id="3880"/>
    <lineage>
        <taxon>Eukaryota</taxon>
        <taxon>Viridiplantae</taxon>
        <taxon>Streptophyta</taxon>
        <taxon>Embryophyta</taxon>
        <taxon>Tracheophyta</taxon>
        <taxon>Spermatophyta</taxon>
        <taxon>Magnoliopsida</taxon>
        <taxon>eudicotyledons</taxon>
        <taxon>Gunneridae</taxon>
        <taxon>Pentapetalae</taxon>
        <taxon>rosids</taxon>
        <taxon>fabids</taxon>
        <taxon>Fabales</taxon>
        <taxon>Fabaceae</taxon>
        <taxon>Papilionoideae</taxon>
        <taxon>50 kb inversion clade</taxon>
        <taxon>NPAAA clade</taxon>
        <taxon>Hologalegina</taxon>
        <taxon>IRL clade</taxon>
        <taxon>Trifolieae</taxon>
        <taxon>Medicago</taxon>
    </lineage>
</organism>
<proteinExistence type="predicted"/>
<evidence type="ECO:0000256" key="3">
    <source>
        <dbReference type="ARBA" id="ARBA00023015"/>
    </source>
</evidence>
<feature type="compositionally biased region" description="Basic residues" evidence="7">
    <location>
        <begin position="65"/>
        <end position="75"/>
    </location>
</feature>
<feature type="region of interest" description="Disordered" evidence="7">
    <location>
        <begin position="164"/>
        <end position="190"/>
    </location>
</feature>
<keyword evidence="2 6" id="KW-0678">Repressor</keyword>
<feature type="region of interest" description="Disordered" evidence="7">
    <location>
        <begin position="62"/>
        <end position="82"/>
    </location>
</feature>
<dbReference type="EMBL" id="PSQE01000003">
    <property type="protein sequence ID" value="RHN70993.1"/>
    <property type="molecule type" value="Genomic_DNA"/>
</dbReference>
<evidence type="ECO:0000256" key="5">
    <source>
        <dbReference type="ARBA" id="ARBA00023242"/>
    </source>
</evidence>
<dbReference type="OrthoDB" id="1928390at2759"/>
<accession>A0A072V2Q5</accession>
<dbReference type="Proteomes" id="UP000265566">
    <property type="component" value="Chromosome 3"/>
</dbReference>
<name>A0A072V2Q5_MEDTR</name>
<evidence type="ECO:0000313" key="12">
    <source>
        <dbReference type="Proteomes" id="UP000002051"/>
    </source>
</evidence>
<keyword evidence="12" id="KW-1185">Reference proteome</keyword>
<gene>
    <name evidence="11" type="primary">25490182</name>
    <name evidence="9" type="ordered locus">MTR_3g111780</name>
    <name evidence="10" type="ORF">MtrunA17_Chr3g0141471</name>
</gene>
<dbReference type="EnsemblPlants" id="KEH36147">
    <property type="protein sequence ID" value="KEH36147"/>
    <property type="gene ID" value="MTR_3g111780"/>
</dbReference>
<dbReference type="HOGENOM" id="CLU_059469_0_0_1"/>
<evidence type="ECO:0000313" key="10">
    <source>
        <dbReference type="EMBL" id="RHN70993.1"/>
    </source>
</evidence>
<dbReference type="PANTHER" id="PTHR33057">
    <property type="entry name" value="TRANSCRIPTION REPRESSOR OFP7-RELATED"/>
    <property type="match status" value="1"/>
</dbReference>
<evidence type="ECO:0000256" key="4">
    <source>
        <dbReference type="ARBA" id="ARBA00023163"/>
    </source>
</evidence>
<feature type="domain" description="OVATE" evidence="8">
    <location>
        <begin position="202"/>
        <end position="261"/>
    </location>
</feature>
<evidence type="ECO:0000256" key="7">
    <source>
        <dbReference type="SAM" id="MobiDB-lite"/>
    </source>
</evidence>
<dbReference type="NCBIfam" id="TIGR01568">
    <property type="entry name" value="A_thal_3678"/>
    <property type="match status" value="1"/>
</dbReference>
<comment type="function">
    <text evidence="6">Transcriptional repressor that regulates multiple aspects of plant growth and development.</text>
</comment>
<evidence type="ECO:0000259" key="8">
    <source>
        <dbReference type="PROSITE" id="PS51754"/>
    </source>
</evidence>
<dbReference type="InterPro" id="IPR006458">
    <property type="entry name" value="Ovate_C"/>
</dbReference>
<reference evidence="11" key="3">
    <citation type="submission" date="2015-04" db="UniProtKB">
        <authorList>
            <consortium name="EnsemblPlants"/>
        </authorList>
    </citation>
    <scope>IDENTIFICATION</scope>
    <source>
        <strain evidence="11">cv. Jemalong A17</strain>
    </source>
</reference>
<dbReference type="InterPro" id="IPR038933">
    <property type="entry name" value="Ovate"/>
</dbReference>
<keyword evidence="4 6" id="KW-0804">Transcription</keyword>
<dbReference type="KEGG" id="mtr:25490182"/>
<keyword evidence="3 6" id="KW-0805">Transcription regulation</keyword>
<evidence type="ECO:0000256" key="2">
    <source>
        <dbReference type="ARBA" id="ARBA00022491"/>
    </source>
</evidence>
<evidence type="ECO:0000256" key="6">
    <source>
        <dbReference type="RuleBase" id="RU367028"/>
    </source>
</evidence>
<comment type="subcellular location">
    <subcellularLocation>
        <location evidence="1 6">Nucleus</location>
    </subcellularLocation>
</comment>
<reference evidence="10" key="4">
    <citation type="journal article" date="2018" name="Nat. Plants">
        <title>Whole-genome landscape of Medicago truncatula symbiotic genes.</title>
        <authorList>
            <person name="Pecrix Y."/>
            <person name="Gamas P."/>
            <person name="Carrere S."/>
        </authorList>
    </citation>
    <scope>NUCLEOTIDE SEQUENCE</scope>
    <source>
        <tissue evidence="10">Leaves</tissue>
    </source>
</reference>
<dbReference type="GO" id="GO:0005634">
    <property type="term" value="C:nucleus"/>
    <property type="evidence" value="ECO:0007669"/>
    <property type="project" value="UniProtKB-SubCell"/>
</dbReference>
<keyword evidence="5 6" id="KW-0539">Nucleus</keyword>
<dbReference type="Pfam" id="PF04844">
    <property type="entry name" value="Ovate"/>
    <property type="match status" value="1"/>
</dbReference>
<dbReference type="GO" id="GO:0045892">
    <property type="term" value="P:negative regulation of DNA-templated transcription"/>
    <property type="evidence" value="ECO:0007669"/>
    <property type="project" value="UniProtKB-UniRule"/>
</dbReference>
<dbReference type="PROSITE" id="PS51754">
    <property type="entry name" value="OVATE"/>
    <property type="match status" value="1"/>
</dbReference>
<dbReference type="Proteomes" id="UP000002051">
    <property type="component" value="Chromosome 3"/>
</dbReference>
<evidence type="ECO:0000256" key="1">
    <source>
        <dbReference type="ARBA" id="ARBA00004123"/>
    </source>
</evidence>
<evidence type="ECO:0000313" key="9">
    <source>
        <dbReference type="EMBL" id="KEH36147.1"/>
    </source>
</evidence>
<protein>
    <recommendedName>
        <fullName evidence="6">Transcription repressor</fullName>
    </recommendedName>
    <alternativeName>
        <fullName evidence="6">Ovate family protein</fullName>
    </alternativeName>
</protein>
<sequence>MSKRFKMKFTIPSFQMCRSNDLSSFPGNPGPAIYRLSPVNSKAHDIGYPNLPALSPEHQCSVSSKVKKVKSKGRKSTSDVPSRRSEFLIDKINEEESESLISCLARFSEDEKVHSSSTMDSKVKAISNFSDKKENKDLTSANRRTLSRVKKVERVRFQSITENQRGKETKVMSSRMEENRRGTETKVMSSRMEEKVKESFALVKKSKDPYEDFKKSMLEMIEEMEMSEAKDLEQLLQCFLALNSRDYHGVIVRAFMEIWQQMFVWNPKSITNLQTSVQTKDVEL</sequence>
<dbReference type="AlphaFoldDB" id="A0A072V2Q5"/>
<dbReference type="EMBL" id="CM001219">
    <property type="protein sequence ID" value="KEH36147.1"/>
    <property type="molecule type" value="Genomic_DNA"/>
</dbReference>
<reference evidence="9 12" key="1">
    <citation type="journal article" date="2011" name="Nature">
        <title>The Medicago genome provides insight into the evolution of rhizobial symbioses.</title>
        <authorList>
            <person name="Young N.D."/>
            <person name="Debelle F."/>
            <person name="Oldroyd G.E."/>
            <person name="Geurts R."/>
            <person name="Cannon S.B."/>
            <person name="Udvardi M.K."/>
            <person name="Benedito V.A."/>
            <person name="Mayer K.F."/>
            <person name="Gouzy J."/>
            <person name="Schoof H."/>
            <person name="Van de Peer Y."/>
            <person name="Proost S."/>
            <person name="Cook D.R."/>
            <person name="Meyers B.C."/>
            <person name="Spannagl M."/>
            <person name="Cheung F."/>
            <person name="De Mita S."/>
            <person name="Krishnakumar V."/>
            <person name="Gundlach H."/>
            <person name="Zhou S."/>
            <person name="Mudge J."/>
            <person name="Bharti A.K."/>
            <person name="Murray J.D."/>
            <person name="Naoumkina M.A."/>
            <person name="Rosen B."/>
            <person name="Silverstein K.A."/>
            <person name="Tang H."/>
            <person name="Rombauts S."/>
            <person name="Zhao P.X."/>
            <person name="Zhou P."/>
            <person name="Barbe V."/>
            <person name="Bardou P."/>
            <person name="Bechner M."/>
            <person name="Bellec A."/>
            <person name="Berger A."/>
            <person name="Berges H."/>
            <person name="Bidwell S."/>
            <person name="Bisseling T."/>
            <person name="Choisne N."/>
            <person name="Couloux A."/>
            <person name="Denny R."/>
            <person name="Deshpande S."/>
            <person name="Dai X."/>
            <person name="Doyle J.J."/>
            <person name="Dudez A.M."/>
            <person name="Farmer A.D."/>
            <person name="Fouteau S."/>
            <person name="Franken C."/>
            <person name="Gibelin C."/>
            <person name="Gish J."/>
            <person name="Goldstein S."/>
            <person name="Gonzalez A.J."/>
            <person name="Green P.J."/>
            <person name="Hallab A."/>
            <person name="Hartog M."/>
            <person name="Hua A."/>
            <person name="Humphray S.J."/>
            <person name="Jeong D.H."/>
            <person name="Jing Y."/>
            <person name="Jocker A."/>
            <person name="Kenton S.M."/>
            <person name="Kim D.J."/>
            <person name="Klee K."/>
            <person name="Lai H."/>
            <person name="Lang C."/>
            <person name="Lin S."/>
            <person name="Macmil S.L."/>
            <person name="Magdelenat G."/>
            <person name="Matthews L."/>
            <person name="McCorrison J."/>
            <person name="Monaghan E.L."/>
            <person name="Mun J.H."/>
            <person name="Najar F.Z."/>
            <person name="Nicholson C."/>
            <person name="Noirot C."/>
            <person name="O'Bleness M."/>
            <person name="Paule C.R."/>
            <person name="Poulain J."/>
            <person name="Prion F."/>
            <person name="Qin B."/>
            <person name="Qu C."/>
            <person name="Retzel E.F."/>
            <person name="Riddle C."/>
            <person name="Sallet E."/>
            <person name="Samain S."/>
            <person name="Samson N."/>
            <person name="Sanders I."/>
            <person name="Saurat O."/>
            <person name="Scarpelli C."/>
            <person name="Schiex T."/>
            <person name="Segurens B."/>
            <person name="Severin A.J."/>
            <person name="Sherrier D.J."/>
            <person name="Shi R."/>
            <person name="Sims S."/>
            <person name="Singer S.R."/>
            <person name="Sinharoy S."/>
            <person name="Sterck L."/>
            <person name="Viollet A."/>
            <person name="Wang B.B."/>
            <person name="Wang K."/>
            <person name="Wang M."/>
            <person name="Wang X."/>
            <person name="Warfsmann J."/>
            <person name="Weissenbach J."/>
            <person name="White D.D."/>
            <person name="White J.D."/>
            <person name="Wiley G.B."/>
            <person name="Wincker P."/>
            <person name="Xing Y."/>
            <person name="Yang L."/>
            <person name="Yao Z."/>
            <person name="Ying F."/>
            <person name="Zhai J."/>
            <person name="Zhou L."/>
            <person name="Zuber A."/>
            <person name="Denarie J."/>
            <person name="Dixon R.A."/>
            <person name="May G.D."/>
            <person name="Schwartz D.C."/>
            <person name="Rogers J."/>
            <person name="Quetier F."/>
            <person name="Town C.D."/>
            <person name="Roe B.A."/>
        </authorList>
    </citation>
    <scope>NUCLEOTIDE SEQUENCE [LARGE SCALE GENOMIC DNA]</scope>
    <source>
        <strain evidence="9">A17</strain>
        <strain evidence="11 12">cv. Jemalong A17</strain>
    </source>
</reference>
<reference evidence="9 12" key="2">
    <citation type="journal article" date="2014" name="BMC Genomics">
        <title>An improved genome release (version Mt4.0) for the model legume Medicago truncatula.</title>
        <authorList>
            <person name="Tang H."/>
            <person name="Krishnakumar V."/>
            <person name="Bidwell S."/>
            <person name="Rosen B."/>
            <person name="Chan A."/>
            <person name="Zhou S."/>
            <person name="Gentzbittel L."/>
            <person name="Childs K.L."/>
            <person name="Yandell M."/>
            <person name="Gundlach H."/>
            <person name="Mayer K.F."/>
            <person name="Schwartz D.C."/>
            <person name="Town C.D."/>
        </authorList>
    </citation>
    <scope>GENOME REANNOTATION</scope>
    <source>
        <strain evidence="9">A17</strain>
        <strain evidence="11 12">cv. Jemalong A17</strain>
    </source>
</reference>
<evidence type="ECO:0000313" key="11">
    <source>
        <dbReference type="EnsemblPlants" id="KEH36147"/>
    </source>
</evidence>